<sequence>MLSLLEKSKFTIEIPNILHALPILLQNIPKLHFQINNYNFDYPFRDFDWDKARRALMGIPENCIRASPKLDLKITRGENLLNENIFLNRALWGSHKRKVMISLGVLGSGYFVYKIYDGYRRKITNKEIMEFDADKAVDEAIRSQLETLFENIQRISDTITLPYAMHSLRDRLSEKLDLTYFMEKLMQTKGETGIRAATERFELWEKVKVLSFTRAATSLWTMTMLTLYARVQVNILGRHLYVEMTRSDGSQLLGEESDALSKIEKQEYLTTADYLSTYGFNSLVMNMRNAVSQVMKTKQLNSQFSMETLQETMMEILDLFMGVGSDLVLFNWVDYILPETAAQYREMSSADDASTLMDFTKLEQLISETRAVLSSSDFKTVVEISLRKGVDLLVDEMKGAQIGDVIPLAKLLPRVAQLSTPLLEEPAHNNFVKLLRNAPEVQLFYTFLYANIPRE</sequence>
<dbReference type="InterPro" id="IPR006966">
    <property type="entry name" value="Peroxin-3"/>
</dbReference>
<dbReference type="GO" id="GO:0030674">
    <property type="term" value="F:protein-macromolecule adaptor activity"/>
    <property type="evidence" value="ECO:0007669"/>
    <property type="project" value="TreeGrafter"/>
</dbReference>
<dbReference type="PANTHER" id="PTHR28080:SF1">
    <property type="entry name" value="PEROXISOMAL BIOGENESIS FACTOR 3"/>
    <property type="match status" value="1"/>
</dbReference>
<comment type="caution">
    <text evidence="1">The sequence shown here is derived from an EMBL/GenBank/DDBJ whole genome shotgun (WGS) entry which is preliminary data.</text>
</comment>
<name>A0AAV8GHU4_9POAL</name>
<evidence type="ECO:0008006" key="3">
    <source>
        <dbReference type="Google" id="ProtNLM"/>
    </source>
</evidence>
<gene>
    <name evidence="1" type="ORF">LUZ62_017794</name>
</gene>
<dbReference type="Pfam" id="PF04882">
    <property type="entry name" value="Peroxin-3"/>
    <property type="match status" value="1"/>
</dbReference>
<dbReference type="GO" id="GO:0045046">
    <property type="term" value="P:protein import into peroxisome membrane"/>
    <property type="evidence" value="ECO:0007669"/>
    <property type="project" value="TreeGrafter"/>
</dbReference>
<dbReference type="AlphaFoldDB" id="A0AAV8GHU4"/>
<reference evidence="1" key="1">
    <citation type="submission" date="2022-08" db="EMBL/GenBank/DDBJ databases">
        <authorList>
            <person name="Marques A."/>
        </authorList>
    </citation>
    <scope>NUCLEOTIDE SEQUENCE</scope>
    <source>
        <strain evidence="1">RhyPub2mFocal</strain>
        <tissue evidence="1">Leaves</tissue>
    </source>
</reference>
<dbReference type="Proteomes" id="UP001140206">
    <property type="component" value="Chromosome 1"/>
</dbReference>
<evidence type="ECO:0000313" key="1">
    <source>
        <dbReference type="EMBL" id="KAJ4805228.1"/>
    </source>
</evidence>
<dbReference type="GO" id="GO:0005778">
    <property type="term" value="C:peroxisomal membrane"/>
    <property type="evidence" value="ECO:0007669"/>
    <property type="project" value="InterPro"/>
</dbReference>
<protein>
    <recommendedName>
        <fullName evidence="3">Peroxin-3</fullName>
    </recommendedName>
</protein>
<keyword evidence="2" id="KW-1185">Reference proteome</keyword>
<organism evidence="1 2">
    <name type="scientific">Rhynchospora pubera</name>
    <dbReference type="NCBI Taxonomy" id="906938"/>
    <lineage>
        <taxon>Eukaryota</taxon>
        <taxon>Viridiplantae</taxon>
        <taxon>Streptophyta</taxon>
        <taxon>Embryophyta</taxon>
        <taxon>Tracheophyta</taxon>
        <taxon>Spermatophyta</taxon>
        <taxon>Magnoliopsida</taxon>
        <taxon>Liliopsida</taxon>
        <taxon>Poales</taxon>
        <taxon>Cyperaceae</taxon>
        <taxon>Cyperoideae</taxon>
        <taxon>Rhynchosporeae</taxon>
        <taxon>Rhynchospora</taxon>
    </lineage>
</organism>
<accession>A0AAV8GHU4</accession>
<dbReference type="EMBL" id="JAMFTS010000001">
    <property type="protein sequence ID" value="KAJ4805228.1"/>
    <property type="molecule type" value="Genomic_DNA"/>
</dbReference>
<evidence type="ECO:0000313" key="2">
    <source>
        <dbReference type="Proteomes" id="UP001140206"/>
    </source>
</evidence>
<dbReference type="PANTHER" id="PTHR28080">
    <property type="entry name" value="PEROXISOMAL BIOGENESIS FACTOR 3"/>
    <property type="match status" value="1"/>
</dbReference>
<proteinExistence type="predicted"/>